<dbReference type="InterPro" id="IPR003594">
    <property type="entry name" value="HATPase_dom"/>
</dbReference>
<gene>
    <name evidence="10" type="ORF">C4532_18690</name>
</gene>
<dbReference type="SUPFAM" id="SSF55781">
    <property type="entry name" value="GAF domain-like"/>
    <property type="match status" value="1"/>
</dbReference>
<keyword evidence="4" id="KW-0808">Transferase</keyword>
<dbReference type="Proteomes" id="UP000285961">
    <property type="component" value="Unassembled WGS sequence"/>
</dbReference>
<dbReference type="PRINTS" id="PR00344">
    <property type="entry name" value="BCTRLSENSOR"/>
</dbReference>
<dbReference type="InterPro" id="IPR036097">
    <property type="entry name" value="HisK_dim/P_sf"/>
</dbReference>
<dbReference type="InterPro" id="IPR003661">
    <property type="entry name" value="HisK_dim/P_dom"/>
</dbReference>
<comment type="caution">
    <text evidence="10">The sequence shown here is derived from an EMBL/GenBank/DDBJ whole genome shotgun (WGS) entry which is preliminary data.</text>
</comment>
<dbReference type="PROSITE" id="PS50109">
    <property type="entry name" value="HIS_KIN"/>
    <property type="match status" value="1"/>
</dbReference>
<protein>
    <recommendedName>
        <fullName evidence="2">histidine kinase</fullName>
        <ecNumber evidence="2">2.7.13.3</ecNumber>
    </recommendedName>
</protein>
<name>A0A419EPA7_9BACT</name>
<dbReference type="SMART" id="SM00388">
    <property type="entry name" value="HisKA"/>
    <property type="match status" value="1"/>
</dbReference>
<dbReference type="PANTHER" id="PTHR43065:SF46">
    <property type="entry name" value="C4-DICARBOXYLATE TRANSPORT SENSOR PROTEIN DCTB"/>
    <property type="match status" value="1"/>
</dbReference>
<dbReference type="InterPro" id="IPR029016">
    <property type="entry name" value="GAF-like_dom_sf"/>
</dbReference>
<dbReference type="CDD" id="cd00082">
    <property type="entry name" value="HisKA"/>
    <property type="match status" value="1"/>
</dbReference>
<dbReference type="Gene3D" id="3.30.450.40">
    <property type="match status" value="1"/>
</dbReference>
<keyword evidence="3" id="KW-0597">Phosphoprotein</keyword>
<dbReference type="InterPro" id="IPR005467">
    <property type="entry name" value="His_kinase_dom"/>
</dbReference>
<sequence length="414" mass="45624">MYTSKNIETLVDVRTALHASSHLSDLLDLIARRTTEFLNAKGAFVQLIDIEKDTVECAGAHGWGERYLPKWSICKHEIIRNQCRLGKILIITDILNDARVQNAAEMWDDGVRMAIFVCLTLQSHIGGIIRIFFPEARKLSQEERSFLVTVATCGACAIESARLLENQKSLYDHLALQTEKLSALGRMAAGIAHEINNPLAGILLYSTNLLKKASKDGPFKEALEIIVHETKRCGDIIQDLLDFSREGEPKKALVNINDVTEKAVSILENEFRLHHIKLEKQLSPELPDTYVDANQMEQVFVDVLLNAIEAVQERGVITIESRLGSDGKSEVIKIGDTGCGIPQENLAKIFEPFFSTKSNGTGLGLAVSYGIVQKHGGNIHVASQPGQGTCFTIELPIPDSIPSKEVTTHPNGSH</sequence>
<dbReference type="GO" id="GO:0000155">
    <property type="term" value="F:phosphorelay sensor kinase activity"/>
    <property type="evidence" value="ECO:0007669"/>
    <property type="project" value="InterPro"/>
</dbReference>
<dbReference type="EMBL" id="QZKI01000134">
    <property type="protein sequence ID" value="RJP64826.1"/>
    <property type="molecule type" value="Genomic_DNA"/>
</dbReference>
<evidence type="ECO:0000256" key="3">
    <source>
        <dbReference type="ARBA" id="ARBA00022553"/>
    </source>
</evidence>
<dbReference type="SMART" id="SM00387">
    <property type="entry name" value="HATPase_c"/>
    <property type="match status" value="1"/>
</dbReference>
<evidence type="ECO:0000256" key="1">
    <source>
        <dbReference type="ARBA" id="ARBA00000085"/>
    </source>
</evidence>
<dbReference type="InterPro" id="IPR036890">
    <property type="entry name" value="HATPase_C_sf"/>
</dbReference>
<dbReference type="Pfam" id="PF02518">
    <property type="entry name" value="HATPase_c"/>
    <property type="match status" value="1"/>
</dbReference>
<dbReference type="SUPFAM" id="SSF55874">
    <property type="entry name" value="ATPase domain of HSP90 chaperone/DNA topoisomerase II/histidine kinase"/>
    <property type="match status" value="1"/>
</dbReference>
<dbReference type="PANTHER" id="PTHR43065">
    <property type="entry name" value="SENSOR HISTIDINE KINASE"/>
    <property type="match status" value="1"/>
</dbReference>
<organism evidence="10 11">
    <name type="scientific">Candidatus Abyssobacteria bacterium SURF_17</name>
    <dbReference type="NCBI Taxonomy" id="2093361"/>
    <lineage>
        <taxon>Bacteria</taxon>
        <taxon>Pseudomonadati</taxon>
        <taxon>Candidatus Hydrogenedentota</taxon>
        <taxon>Candidatus Abyssobacteria</taxon>
    </lineage>
</organism>
<reference evidence="10 11" key="1">
    <citation type="journal article" date="2017" name="ISME J.">
        <title>Energy and carbon metabolisms in a deep terrestrial subsurface fluid microbial community.</title>
        <authorList>
            <person name="Momper L."/>
            <person name="Jungbluth S.P."/>
            <person name="Lee M.D."/>
            <person name="Amend J.P."/>
        </authorList>
    </citation>
    <scope>NUCLEOTIDE SEQUENCE [LARGE SCALE GENOMIC DNA]</scope>
    <source>
        <strain evidence="10">SURF_17</strain>
    </source>
</reference>
<feature type="domain" description="Histidine kinase" evidence="9">
    <location>
        <begin position="190"/>
        <end position="399"/>
    </location>
</feature>
<evidence type="ECO:0000256" key="5">
    <source>
        <dbReference type="ARBA" id="ARBA00022741"/>
    </source>
</evidence>
<dbReference type="InterPro" id="IPR004358">
    <property type="entry name" value="Sig_transdc_His_kin-like_C"/>
</dbReference>
<keyword evidence="6" id="KW-0418">Kinase</keyword>
<proteinExistence type="predicted"/>
<accession>A0A419EPA7</accession>
<dbReference type="GO" id="GO:0005524">
    <property type="term" value="F:ATP binding"/>
    <property type="evidence" value="ECO:0007669"/>
    <property type="project" value="UniProtKB-KW"/>
</dbReference>
<evidence type="ECO:0000256" key="2">
    <source>
        <dbReference type="ARBA" id="ARBA00012438"/>
    </source>
</evidence>
<evidence type="ECO:0000313" key="10">
    <source>
        <dbReference type="EMBL" id="RJP64826.1"/>
    </source>
</evidence>
<dbReference type="AlphaFoldDB" id="A0A419EPA7"/>
<evidence type="ECO:0000313" key="11">
    <source>
        <dbReference type="Proteomes" id="UP000285961"/>
    </source>
</evidence>
<evidence type="ECO:0000256" key="4">
    <source>
        <dbReference type="ARBA" id="ARBA00022679"/>
    </source>
</evidence>
<evidence type="ECO:0000256" key="6">
    <source>
        <dbReference type="ARBA" id="ARBA00022777"/>
    </source>
</evidence>
<comment type="catalytic activity">
    <reaction evidence="1">
        <text>ATP + protein L-histidine = ADP + protein N-phospho-L-histidine.</text>
        <dbReference type="EC" id="2.7.13.3"/>
    </reaction>
</comment>
<dbReference type="SUPFAM" id="SSF47384">
    <property type="entry name" value="Homodimeric domain of signal transducing histidine kinase"/>
    <property type="match status" value="1"/>
</dbReference>
<keyword evidence="7" id="KW-0067">ATP-binding</keyword>
<dbReference type="EC" id="2.7.13.3" evidence="2"/>
<keyword evidence="5" id="KW-0547">Nucleotide-binding</keyword>
<dbReference type="Gene3D" id="3.30.565.10">
    <property type="entry name" value="Histidine kinase-like ATPase, C-terminal domain"/>
    <property type="match status" value="1"/>
</dbReference>
<evidence type="ECO:0000256" key="8">
    <source>
        <dbReference type="ARBA" id="ARBA00023012"/>
    </source>
</evidence>
<evidence type="ECO:0000256" key="7">
    <source>
        <dbReference type="ARBA" id="ARBA00022840"/>
    </source>
</evidence>
<dbReference type="Gene3D" id="1.10.287.130">
    <property type="match status" value="1"/>
</dbReference>
<keyword evidence="8" id="KW-0902">Two-component regulatory system</keyword>
<dbReference type="Pfam" id="PF00512">
    <property type="entry name" value="HisKA"/>
    <property type="match status" value="1"/>
</dbReference>
<evidence type="ECO:0000259" key="9">
    <source>
        <dbReference type="PROSITE" id="PS50109"/>
    </source>
</evidence>